<dbReference type="RefSeq" id="WP_020374817.1">
    <property type="nucleotide sequence ID" value="NZ_FWWY01000001.1"/>
</dbReference>
<dbReference type="STRING" id="28034.BFX07_06655"/>
<name>A0A1W1WLP1_SULTA</name>
<gene>
    <name evidence="1" type="ORF">SAMN00768000_3260</name>
</gene>
<evidence type="ECO:0000313" key="2">
    <source>
        <dbReference type="Proteomes" id="UP000192660"/>
    </source>
</evidence>
<sequence>MWFRRRPRVPLLVWLLALFGLKSWFRRGLWSNMSDERRESYRRKRHEFLRKLDEAYAVWDEPEDINPES</sequence>
<evidence type="ECO:0000313" key="1">
    <source>
        <dbReference type="EMBL" id="SMC07207.1"/>
    </source>
</evidence>
<protein>
    <submittedName>
        <fullName evidence="1">Uncharacterized protein</fullName>
    </submittedName>
</protein>
<reference evidence="2" key="1">
    <citation type="submission" date="2017-04" db="EMBL/GenBank/DDBJ databases">
        <authorList>
            <person name="Varghese N."/>
            <person name="Submissions S."/>
        </authorList>
    </citation>
    <scope>NUCLEOTIDE SEQUENCE [LARGE SCALE GENOMIC DNA]</scope>
    <source>
        <strain evidence="2">DSM 9293</strain>
    </source>
</reference>
<dbReference type="OrthoDB" id="9878711at2"/>
<proteinExistence type="predicted"/>
<keyword evidence="2" id="KW-1185">Reference proteome</keyword>
<organism evidence="1 2">
    <name type="scientific">Sulfobacillus thermosulfidooxidans (strain DSM 9293 / VKM B-1269 / AT-1)</name>
    <dbReference type="NCBI Taxonomy" id="929705"/>
    <lineage>
        <taxon>Bacteria</taxon>
        <taxon>Bacillati</taxon>
        <taxon>Bacillota</taxon>
        <taxon>Clostridia</taxon>
        <taxon>Eubacteriales</taxon>
        <taxon>Clostridiales Family XVII. Incertae Sedis</taxon>
        <taxon>Sulfobacillus</taxon>
    </lineage>
</organism>
<dbReference type="Proteomes" id="UP000192660">
    <property type="component" value="Unassembled WGS sequence"/>
</dbReference>
<dbReference type="EMBL" id="FWWY01000001">
    <property type="protein sequence ID" value="SMC07207.1"/>
    <property type="molecule type" value="Genomic_DNA"/>
</dbReference>
<dbReference type="AlphaFoldDB" id="A0A1W1WLP1"/>
<accession>A0A1W1WLP1</accession>